<evidence type="ECO:0000259" key="7">
    <source>
        <dbReference type="PROSITE" id="PS00624"/>
    </source>
</evidence>
<evidence type="ECO:0000256" key="3">
    <source>
        <dbReference type="PIRSR" id="PIRSR000137-2"/>
    </source>
</evidence>
<dbReference type="GO" id="GO:0050660">
    <property type="term" value="F:flavin adenine dinucleotide binding"/>
    <property type="evidence" value="ECO:0007669"/>
    <property type="project" value="InterPro"/>
</dbReference>
<comment type="similarity">
    <text evidence="1 4">Belongs to the GMC oxidoreductase family.</text>
</comment>
<sequence>MVRLGVVLVCLAGAANALPKAAIRRQVSQLRTSYDFVVVGGGTSGLTVADRLTEAFPQKTVLVVEYGDIEFAPGIFDPPLTVWNGIGASASYFIYQSLPNTEVQNKPAFLLAGKALGGSSAINGMFFDRGSRFDHDAWNAIATSGSTPQAEHWDWNGIFPFFKKSVTFTPPTSNVAQTYGYTWDDSVYGGSTPIYSAFPPYQWGDHSVIRNAWKDLGVKQTAECAGGNKDGLCWVPGSNHPVTFARSHAGLGHYEAVNTTRPNYDLIVKHQVTRVVYPNGNPNDGPPLVEVKSLVDGHLFNVTVDAEVILSAGALSTPAILQRSGIGPANFLSTAGIPLVRDLPGVGSNLQDHSGPGIELNLTNPGNLSPSPSEMSNPDFVADAVAGFNSIPATGPYTLSGSNSAVFVSLPNVTSAYQTIISKIRAQAASDSVASSFLPPDYRTSPSMVRGYKRQLSLLADLLSNPQSPSIEVPFGTGTVFKAVHLHPLSRGTVRIDPSSPLSQAILDYRTGTNPVDFDIYLAHMEYMRKLVNTTTFQQRGAVEIAPGPATTDLLGAVKDSMTFSFMHPCCTAAMIPEDLGGVVGTDLKVHGTEGLRVVDISVLPFLPGAHLSSTAYAIGEKAADIIIEELSRCGKGKAKAKGKGKGRRDC</sequence>
<dbReference type="PANTHER" id="PTHR11552">
    <property type="entry name" value="GLUCOSE-METHANOL-CHOLINE GMC OXIDOREDUCTASE"/>
    <property type="match status" value="1"/>
</dbReference>
<reference evidence="8" key="2">
    <citation type="submission" date="2023-06" db="EMBL/GenBank/DDBJ databases">
        <authorList>
            <consortium name="Lawrence Berkeley National Laboratory"/>
            <person name="Mondo S.J."/>
            <person name="Hensen N."/>
            <person name="Bonometti L."/>
            <person name="Westerberg I."/>
            <person name="Brannstrom I.O."/>
            <person name="Guillou S."/>
            <person name="Cros-Aarteil S."/>
            <person name="Calhoun S."/>
            <person name="Haridas S."/>
            <person name="Kuo A."/>
            <person name="Pangilinan J."/>
            <person name="Riley R."/>
            <person name="Labutti K."/>
            <person name="Andreopoulos B."/>
            <person name="Lipzen A."/>
            <person name="Chen C."/>
            <person name="Yanf M."/>
            <person name="Daum C."/>
            <person name="Ng V."/>
            <person name="Clum A."/>
            <person name="Steindorff A."/>
            <person name="Ohm R."/>
            <person name="Martin F."/>
            <person name="Silar P."/>
            <person name="Natvig D."/>
            <person name="Lalanne C."/>
            <person name="Gautier V."/>
            <person name="Ament-Velasquez S.L."/>
            <person name="Kruys A."/>
            <person name="Hutchinson M.I."/>
            <person name="Powell A.J."/>
            <person name="Barry K."/>
            <person name="Miller A.N."/>
            <person name="Grigoriev I.V."/>
            <person name="Debuchy R."/>
            <person name="Gladieux P."/>
            <person name="Thoren M.H."/>
            <person name="Johannesson H."/>
        </authorList>
    </citation>
    <scope>NUCLEOTIDE SEQUENCE</scope>
    <source>
        <strain evidence="8">PSN324</strain>
    </source>
</reference>
<dbReference type="PROSITE" id="PS00623">
    <property type="entry name" value="GMC_OXRED_1"/>
    <property type="match status" value="1"/>
</dbReference>
<evidence type="ECO:0000256" key="4">
    <source>
        <dbReference type="RuleBase" id="RU003968"/>
    </source>
</evidence>
<dbReference type="PIRSF" id="PIRSF000137">
    <property type="entry name" value="Alcohol_oxidase"/>
    <property type="match status" value="1"/>
</dbReference>
<feature type="active site" description="Proton acceptor" evidence="2">
    <location>
        <position position="611"/>
    </location>
</feature>
<comment type="caution">
    <text evidence="8">The sequence shown here is derived from an EMBL/GenBank/DDBJ whole genome shotgun (WGS) entry which is preliminary data.</text>
</comment>
<reference evidence="8" key="1">
    <citation type="journal article" date="2023" name="Mol. Phylogenet. Evol.">
        <title>Genome-scale phylogeny and comparative genomics of the fungal order Sordariales.</title>
        <authorList>
            <person name="Hensen N."/>
            <person name="Bonometti L."/>
            <person name="Westerberg I."/>
            <person name="Brannstrom I.O."/>
            <person name="Guillou S."/>
            <person name="Cros-Aarteil S."/>
            <person name="Calhoun S."/>
            <person name="Haridas S."/>
            <person name="Kuo A."/>
            <person name="Mondo S."/>
            <person name="Pangilinan J."/>
            <person name="Riley R."/>
            <person name="LaButti K."/>
            <person name="Andreopoulos B."/>
            <person name="Lipzen A."/>
            <person name="Chen C."/>
            <person name="Yan M."/>
            <person name="Daum C."/>
            <person name="Ng V."/>
            <person name="Clum A."/>
            <person name="Steindorff A."/>
            <person name="Ohm R.A."/>
            <person name="Martin F."/>
            <person name="Silar P."/>
            <person name="Natvig D.O."/>
            <person name="Lalanne C."/>
            <person name="Gautier V."/>
            <person name="Ament-Velasquez S.L."/>
            <person name="Kruys A."/>
            <person name="Hutchinson M.I."/>
            <person name="Powell A.J."/>
            <person name="Barry K."/>
            <person name="Miller A.N."/>
            <person name="Grigoriev I.V."/>
            <person name="Debuchy R."/>
            <person name="Gladieux P."/>
            <person name="Hiltunen Thoren M."/>
            <person name="Johannesson H."/>
        </authorList>
    </citation>
    <scope>NUCLEOTIDE SEQUENCE</scope>
    <source>
        <strain evidence="8">PSN324</strain>
    </source>
</reference>
<dbReference type="PANTHER" id="PTHR11552:SF115">
    <property type="entry name" value="DEHYDROGENASE XPTC-RELATED"/>
    <property type="match status" value="1"/>
</dbReference>
<feature type="domain" description="Glucose-methanol-choline oxidoreductase N-terminal" evidence="6">
    <location>
        <begin position="113"/>
        <end position="136"/>
    </location>
</feature>
<gene>
    <name evidence="8" type="ORF">QBC42DRAFT_254002</name>
</gene>
<dbReference type="InterPro" id="IPR012132">
    <property type="entry name" value="GMC_OxRdtase"/>
</dbReference>
<accession>A0AAV9HKC6</accession>
<evidence type="ECO:0000256" key="5">
    <source>
        <dbReference type="SAM" id="SignalP"/>
    </source>
</evidence>
<feature type="active site" description="Proton donor" evidence="2">
    <location>
        <position position="568"/>
    </location>
</feature>
<keyword evidence="4" id="KW-0285">Flavoprotein</keyword>
<keyword evidence="5" id="KW-0732">Signal</keyword>
<feature type="signal peptide" evidence="5">
    <location>
        <begin position="1"/>
        <end position="17"/>
    </location>
</feature>
<dbReference type="Proteomes" id="UP001321749">
    <property type="component" value="Unassembled WGS sequence"/>
</dbReference>
<keyword evidence="9" id="KW-1185">Reference proteome</keyword>
<dbReference type="GO" id="GO:0044550">
    <property type="term" value="P:secondary metabolite biosynthetic process"/>
    <property type="evidence" value="ECO:0007669"/>
    <property type="project" value="TreeGrafter"/>
</dbReference>
<dbReference type="Gene3D" id="3.50.50.60">
    <property type="entry name" value="FAD/NAD(P)-binding domain"/>
    <property type="match status" value="1"/>
</dbReference>
<dbReference type="PROSITE" id="PS00624">
    <property type="entry name" value="GMC_OXRED_2"/>
    <property type="match status" value="1"/>
</dbReference>
<feature type="chain" id="PRO_5044001359" evidence="5">
    <location>
        <begin position="18"/>
        <end position="651"/>
    </location>
</feature>
<evidence type="ECO:0000259" key="6">
    <source>
        <dbReference type="PROSITE" id="PS00623"/>
    </source>
</evidence>
<dbReference type="Pfam" id="PF00732">
    <property type="entry name" value="GMC_oxred_N"/>
    <property type="match status" value="1"/>
</dbReference>
<keyword evidence="3 4" id="KW-0274">FAD</keyword>
<dbReference type="EMBL" id="MU865026">
    <property type="protein sequence ID" value="KAK4459832.1"/>
    <property type="molecule type" value="Genomic_DNA"/>
</dbReference>
<protein>
    <submittedName>
        <fullName evidence="8">GMC oxidoreductase</fullName>
    </submittedName>
</protein>
<proteinExistence type="inferred from homology"/>
<dbReference type="GO" id="GO:0016614">
    <property type="term" value="F:oxidoreductase activity, acting on CH-OH group of donors"/>
    <property type="evidence" value="ECO:0007669"/>
    <property type="project" value="InterPro"/>
</dbReference>
<evidence type="ECO:0000256" key="1">
    <source>
        <dbReference type="ARBA" id="ARBA00010790"/>
    </source>
</evidence>
<dbReference type="SUPFAM" id="SSF54373">
    <property type="entry name" value="FAD-linked reductases, C-terminal domain"/>
    <property type="match status" value="1"/>
</dbReference>
<dbReference type="InterPro" id="IPR000172">
    <property type="entry name" value="GMC_OxRdtase_N"/>
</dbReference>
<feature type="binding site" evidence="3">
    <location>
        <position position="272"/>
    </location>
    <ligand>
        <name>FAD</name>
        <dbReference type="ChEBI" id="CHEBI:57692"/>
    </ligand>
</feature>
<dbReference type="Pfam" id="PF05199">
    <property type="entry name" value="GMC_oxred_C"/>
    <property type="match status" value="1"/>
</dbReference>
<dbReference type="SUPFAM" id="SSF51905">
    <property type="entry name" value="FAD/NAD(P)-binding domain"/>
    <property type="match status" value="1"/>
</dbReference>
<feature type="binding site" evidence="3">
    <location>
        <begin position="43"/>
        <end position="44"/>
    </location>
    <ligand>
        <name>FAD</name>
        <dbReference type="ChEBI" id="CHEBI:57692"/>
    </ligand>
</feature>
<dbReference type="InterPro" id="IPR007867">
    <property type="entry name" value="GMC_OxRtase_C"/>
</dbReference>
<name>A0AAV9HKC6_9PEZI</name>
<comment type="cofactor">
    <cofactor evidence="3">
        <name>FAD</name>
        <dbReference type="ChEBI" id="CHEBI:57692"/>
    </cofactor>
</comment>
<evidence type="ECO:0000256" key="2">
    <source>
        <dbReference type="PIRSR" id="PIRSR000137-1"/>
    </source>
</evidence>
<organism evidence="8 9">
    <name type="scientific">Cladorrhinum samala</name>
    <dbReference type="NCBI Taxonomy" id="585594"/>
    <lineage>
        <taxon>Eukaryota</taxon>
        <taxon>Fungi</taxon>
        <taxon>Dikarya</taxon>
        <taxon>Ascomycota</taxon>
        <taxon>Pezizomycotina</taxon>
        <taxon>Sordariomycetes</taxon>
        <taxon>Sordariomycetidae</taxon>
        <taxon>Sordariales</taxon>
        <taxon>Podosporaceae</taxon>
        <taxon>Cladorrhinum</taxon>
    </lineage>
</organism>
<evidence type="ECO:0000313" key="8">
    <source>
        <dbReference type="EMBL" id="KAK4459832.1"/>
    </source>
</evidence>
<dbReference type="InterPro" id="IPR036188">
    <property type="entry name" value="FAD/NAD-bd_sf"/>
</dbReference>
<evidence type="ECO:0000313" key="9">
    <source>
        <dbReference type="Proteomes" id="UP001321749"/>
    </source>
</evidence>
<dbReference type="AlphaFoldDB" id="A0AAV9HKC6"/>
<feature type="domain" description="Glucose-methanol-choline oxidoreductase N-terminal" evidence="7">
    <location>
        <begin position="313"/>
        <end position="327"/>
    </location>
</feature>
<dbReference type="Gene3D" id="3.30.560.10">
    <property type="entry name" value="Glucose Oxidase, domain 3"/>
    <property type="match status" value="1"/>
</dbReference>